<dbReference type="Pfam" id="PF01754">
    <property type="entry name" value="zf-A20"/>
    <property type="match status" value="1"/>
</dbReference>
<accession>A0A6P8ICQ4</accession>
<evidence type="ECO:0000256" key="2">
    <source>
        <dbReference type="ARBA" id="ARBA00022771"/>
    </source>
</evidence>
<dbReference type="FunFam" id="4.10.1110.10:FF:000001">
    <property type="entry name" value="Zinc finger AN1-type containing 6"/>
    <property type="match status" value="1"/>
</dbReference>
<evidence type="ECO:0000259" key="6">
    <source>
        <dbReference type="PROSITE" id="PS51036"/>
    </source>
</evidence>
<feature type="region of interest" description="Disordered" evidence="5">
    <location>
        <begin position="38"/>
        <end position="63"/>
    </location>
</feature>
<dbReference type="OrthoDB" id="428577at2759"/>
<reference evidence="9 10" key="1">
    <citation type="submission" date="2025-04" db="UniProtKB">
        <authorList>
            <consortium name="RefSeq"/>
        </authorList>
    </citation>
    <scope>IDENTIFICATION</scope>
    <source>
        <tissue evidence="9 10">Tentacle</tissue>
    </source>
</reference>
<dbReference type="KEGG" id="aten:116298465"/>
<keyword evidence="2 4" id="KW-0863">Zinc-finger</keyword>
<dbReference type="RefSeq" id="XP_031562815.1">
    <property type="nucleotide sequence ID" value="XM_031706955.1"/>
</dbReference>
<evidence type="ECO:0000256" key="5">
    <source>
        <dbReference type="SAM" id="MobiDB-lite"/>
    </source>
</evidence>
<keyword evidence="8" id="KW-1185">Reference proteome</keyword>
<keyword evidence="3" id="KW-0862">Zinc</keyword>
<evidence type="ECO:0000313" key="10">
    <source>
        <dbReference type="RefSeq" id="XP_031562816.1"/>
    </source>
</evidence>
<evidence type="ECO:0000259" key="7">
    <source>
        <dbReference type="PROSITE" id="PS51039"/>
    </source>
</evidence>
<keyword evidence="1" id="KW-0479">Metal-binding</keyword>
<dbReference type="PANTHER" id="PTHR10634:SF149">
    <property type="entry name" value="AN1-TYPE DOMAIN-CONTAINING PROTEIN-RELATED"/>
    <property type="match status" value="1"/>
</dbReference>
<dbReference type="InterPro" id="IPR050652">
    <property type="entry name" value="AN1_A20_ZnFinger"/>
</dbReference>
<dbReference type="PROSITE" id="PS51036">
    <property type="entry name" value="ZF_A20"/>
    <property type="match status" value="1"/>
</dbReference>
<dbReference type="Gene3D" id="1.20.5.4770">
    <property type="match status" value="1"/>
</dbReference>
<name>A0A6P8ICQ4_ACTTE</name>
<dbReference type="Pfam" id="PF01428">
    <property type="entry name" value="zf-AN1"/>
    <property type="match status" value="1"/>
</dbReference>
<dbReference type="SUPFAM" id="SSF57716">
    <property type="entry name" value="Glucocorticoid receptor-like (DNA-binding domain)"/>
    <property type="match status" value="1"/>
</dbReference>
<dbReference type="GO" id="GO:0008270">
    <property type="term" value="F:zinc ion binding"/>
    <property type="evidence" value="ECO:0007669"/>
    <property type="project" value="UniProtKB-KW"/>
</dbReference>
<dbReference type="InterPro" id="IPR002653">
    <property type="entry name" value="Znf_A20"/>
</dbReference>
<dbReference type="PROSITE" id="PS51039">
    <property type="entry name" value="ZF_AN1"/>
    <property type="match status" value="1"/>
</dbReference>
<dbReference type="SMART" id="SM00259">
    <property type="entry name" value="ZnF_A20"/>
    <property type="match status" value="1"/>
</dbReference>
<evidence type="ECO:0000256" key="3">
    <source>
        <dbReference type="ARBA" id="ARBA00022833"/>
    </source>
</evidence>
<gene>
    <name evidence="9 10" type="primary">LOC116298465</name>
</gene>
<dbReference type="Gene3D" id="4.10.1110.10">
    <property type="entry name" value="AN1-like Zinc finger"/>
    <property type="match status" value="1"/>
</dbReference>
<feature type="region of interest" description="Disordered" evidence="5">
    <location>
        <begin position="89"/>
        <end position="119"/>
    </location>
</feature>
<dbReference type="Proteomes" id="UP000515163">
    <property type="component" value="Unplaced"/>
</dbReference>
<feature type="domain" description="AN1-type" evidence="7">
    <location>
        <begin position="118"/>
        <end position="164"/>
    </location>
</feature>
<dbReference type="RefSeq" id="XP_031562816.1">
    <property type="nucleotide sequence ID" value="XM_031706956.1"/>
</dbReference>
<dbReference type="InterPro" id="IPR035896">
    <property type="entry name" value="AN1-like_Znf"/>
</dbReference>
<proteinExistence type="predicted"/>
<dbReference type="PANTHER" id="PTHR10634">
    <property type="entry name" value="AN1-TYPE ZINC FINGER PROTEIN"/>
    <property type="match status" value="1"/>
</dbReference>
<feature type="compositionally biased region" description="Low complexity" evidence="5">
    <location>
        <begin position="40"/>
        <end position="55"/>
    </location>
</feature>
<sequence>MENETNQPALCRNGCGFYGSPSNEGMCSKCFKDVLRRKQSSPTATPSSSSTIPASVEGSSSTTSMDGAVAMAASLSSSSSMLSSIPCTSIDNKTIDDRQPKVVDIEAGPSEDPKDKSKTKRNRCFTCRKKVGLTGFECRCGNVFCGLHRYSDKHGCTFDYKAEGRAKITKDNPVILAEKIQKI</sequence>
<dbReference type="GeneID" id="116298465"/>
<dbReference type="SUPFAM" id="SSF118310">
    <property type="entry name" value="AN1-like Zinc finger"/>
    <property type="match status" value="1"/>
</dbReference>
<dbReference type="GO" id="GO:0003677">
    <property type="term" value="F:DNA binding"/>
    <property type="evidence" value="ECO:0007669"/>
    <property type="project" value="InterPro"/>
</dbReference>
<feature type="domain" description="A20-type" evidence="6">
    <location>
        <begin position="5"/>
        <end position="39"/>
    </location>
</feature>
<feature type="compositionally biased region" description="Basic and acidic residues" evidence="5">
    <location>
        <begin position="93"/>
        <end position="104"/>
    </location>
</feature>
<organism evidence="8 9">
    <name type="scientific">Actinia tenebrosa</name>
    <name type="common">Australian red waratah sea anemone</name>
    <dbReference type="NCBI Taxonomy" id="6105"/>
    <lineage>
        <taxon>Eukaryota</taxon>
        <taxon>Metazoa</taxon>
        <taxon>Cnidaria</taxon>
        <taxon>Anthozoa</taxon>
        <taxon>Hexacorallia</taxon>
        <taxon>Actiniaria</taxon>
        <taxon>Actiniidae</taxon>
        <taxon>Actinia</taxon>
    </lineage>
</organism>
<evidence type="ECO:0000256" key="4">
    <source>
        <dbReference type="PROSITE-ProRule" id="PRU00449"/>
    </source>
</evidence>
<evidence type="ECO:0000313" key="8">
    <source>
        <dbReference type="Proteomes" id="UP000515163"/>
    </source>
</evidence>
<evidence type="ECO:0000313" key="9">
    <source>
        <dbReference type="RefSeq" id="XP_031562815.1"/>
    </source>
</evidence>
<dbReference type="SMART" id="SM00154">
    <property type="entry name" value="ZnF_AN1"/>
    <property type="match status" value="1"/>
</dbReference>
<dbReference type="AlphaFoldDB" id="A0A6P8ICQ4"/>
<evidence type="ECO:0000256" key="1">
    <source>
        <dbReference type="ARBA" id="ARBA00022723"/>
    </source>
</evidence>
<protein>
    <submittedName>
        <fullName evidence="9 10">AN1-type zinc finger protein 6-like</fullName>
    </submittedName>
</protein>
<dbReference type="InterPro" id="IPR000058">
    <property type="entry name" value="Znf_AN1"/>
</dbReference>